<dbReference type="Proteomes" id="UP001183648">
    <property type="component" value="Unassembled WGS sequence"/>
</dbReference>
<reference evidence="5 6" key="1">
    <citation type="submission" date="2023-07" db="EMBL/GenBank/DDBJ databases">
        <title>Sequencing the genomes of 1000 actinobacteria strains.</title>
        <authorList>
            <person name="Klenk H.-P."/>
        </authorList>
    </citation>
    <scope>NUCLEOTIDE SEQUENCE [LARGE SCALE GENOMIC DNA]</scope>
    <source>
        <strain evidence="5 6">DSM 19426</strain>
    </source>
</reference>
<dbReference type="InterPro" id="IPR004408">
    <property type="entry name" value="Biotin_CoA_COase_ligase"/>
</dbReference>
<dbReference type="PROSITE" id="PS51733">
    <property type="entry name" value="BPL_LPL_CATALYTIC"/>
    <property type="match status" value="1"/>
</dbReference>
<dbReference type="RefSeq" id="WP_310305029.1">
    <property type="nucleotide sequence ID" value="NZ_BAAAPS010000005.1"/>
</dbReference>
<dbReference type="InterPro" id="IPR004143">
    <property type="entry name" value="BPL_LPL_catalytic"/>
</dbReference>
<dbReference type="CDD" id="cd16442">
    <property type="entry name" value="BPL"/>
    <property type="match status" value="1"/>
</dbReference>
<evidence type="ECO:0000256" key="3">
    <source>
        <dbReference type="ARBA" id="ARBA00024227"/>
    </source>
</evidence>
<dbReference type="GO" id="GO:0004077">
    <property type="term" value="F:biotin--[biotin carboxyl-carrier protein] ligase activity"/>
    <property type="evidence" value="ECO:0007669"/>
    <property type="project" value="UniProtKB-EC"/>
</dbReference>
<dbReference type="Pfam" id="PF03099">
    <property type="entry name" value="BPL_LplA_LipB"/>
    <property type="match status" value="1"/>
</dbReference>
<dbReference type="InterPro" id="IPR003142">
    <property type="entry name" value="BPL_C"/>
</dbReference>
<dbReference type="SUPFAM" id="SSF55681">
    <property type="entry name" value="Class II aaRS and biotin synthetases"/>
    <property type="match status" value="1"/>
</dbReference>
<dbReference type="EMBL" id="JAVDYG010000001">
    <property type="protein sequence ID" value="MDR7363990.1"/>
    <property type="molecule type" value="Genomic_DNA"/>
</dbReference>
<dbReference type="Pfam" id="PF02237">
    <property type="entry name" value="BPL_C"/>
    <property type="match status" value="1"/>
</dbReference>
<evidence type="ECO:0000256" key="1">
    <source>
        <dbReference type="ARBA" id="ARBA00022598"/>
    </source>
</evidence>
<dbReference type="PANTHER" id="PTHR12835:SF5">
    <property type="entry name" value="BIOTIN--PROTEIN LIGASE"/>
    <property type="match status" value="1"/>
</dbReference>
<keyword evidence="2" id="KW-0092">Biotin</keyword>
<sequence>MSHLTDLPSPFRVEVLPEASSTNRLVADRARDGEPEGLVLVTEHQTAGRGRLDRVWVTPPRAAVTGSFLLRPPVDTVPSERWPMLPLLTAVAVEEAVVAAGGPPVELKWPNDVLHDGLKFAGILLERVETPTGPAAVVGIGLNVSTTREELPVPTAASLVTAGMVDPDRTAVLRELVLALARRYAGWSRAADDSGLLAAYRDRCATVGRRVRVDLPSGEVLEGAAVGVADDGALLVEDRDRVVPVHAGDVVHVRTA</sequence>
<proteinExistence type="predicted"/>
<dbReference type="Gene3D" id="2.30.30.100">
    <property type="match status" value="1"/>
</dbReference>
<dbReference type="PANTHER" id="PTHR12835">
    <property type="entry name" value="BIOTIN PROTEIN LIGASE"/>
    <property type="match status" value="1"/>
</dbReference>
<comment type="caution">
    <text evidence="5">The sequence shown here is derived from an EMBL/GenBank/DDBJ whole genome shotgun (WGS) entry which is preliminary data.</text>
</comment>
<organism evidence="5 6">
    <name type="scientific">Nocardioides marmoribigeumensis</name>
    <dbReference type="NCBI Taxonomy" id="433649"/>
    <lineage>
        <taxon>Bacteria</taxon>
        <taxon>Bacillati</taxon>
        <taxon>Actinomycetota</taxon>
        <taxon>Actinomycetes</taxon>
        <taxon>Propionibacteriales</taxon>
        <taxon>Nocardioidaceae</taxon>
        <taxon>Nocardioides</taxon>
    </lineage>
</organism>
<evidence type="ECO:0000256" key="2">
    <source>
        <dbReference type="ARBA" id="ARBA00023267"/>
    </source>
</evidence>
<evidence type="ECO:0000313" key="6">
    <source>
        <dbReference type="Proteomes" id="UP001183648"/>
    </source>
</evidence>
<dbReference type="EC" id="6.3.4.15" evidence="3"/>
<feature type="domain" description="BPL/LPL catalytic" evidence="4">
    <location>
        <begin position="1"/>
        <end position="188"/>
    </location>
</feature>
<keyword evidence="1 5" id="KW-0436">Ligase</keyword>
<gene>
    <name evidence="5" type="ORF">J2S63_003543</name>
</gene>
<evidence type="ECO:0000313" key="5">
    <source>
        <dbReference type="EMBL" id="MDR7363990.1"/>
    </source>
</evidence>
<dbReference type="Gene3D" id="3.30.930.10">
    <property type="entry name" value="Bira Bifunctional Protein, Domain 2"/>
    <property type="match status" value="1"/>
</dbReference>
<accession>A0ABU2C010</accession>
<name>A0ABU2C010_9ACTN</name>
<dbReference type="InterPro" id="IPR045864">
    <property type="entry name" value="aa-tRNA-synth_II/BPL/LPL"/>
</dbReference>
<evidence type="ECO:0000259" key="4">
    <source>
        <dbReference type="PROSITE" id="PS51733"/>
    </source>
</evidence>
<protein>
    <recommendedName>
        <fullName evidence="3">biotin--[biotin carboxyl-carrier protein] ligase</fullName>
        <ecNumber evidence="3">6.3.4.15</ecNumber>
    </recommendedName>
</protein>
<keyword evidence="6" id="KW-1185">Reference proteome</keyword>
<dbReference type="NCBIfam" id="TIGR00121">
    <property type="entry name" value="birA_ligase"/>
    <property type="match status" value="1"/>
</dbReference>